<dbReference type="OrthoDB" id="10302768at2759"/>
<evidence type="ECO:0000256" key="1">
    <source>
        <dbReference type="SAM" id="MobiDB-lite"/>
    </source>
</evidence>
<dbReference type="EMBL" id="JABFUD020000020">
    <property type="protein sequence ID" value="KAI5063780.1"/>
    <property type="molecule type" value="Genomic_DNA"/>
</dbReference>
<feature type="compositionally biased region" description="Polar residues" evidence="1">
    <location>
        <begin position="49"/>
        <end position="59"/>
    </location>
</feature>
<comment type="caution">
    <text evidence="2">The sequence shown here is derived from an EMBL/GenBank/DDBJ whole genome shotgun (WGS) entry which is preliminary data.</text>
</comment>
<feature type="region of interest" description="Disordered" evidence="1">
    <location>
        <begin position="1"/>
        <end position="24"/>
    </location>
</feature>
<feature type="compositionally biased region" description="Acidic residues" evidence="1">
    <location>
        <begin position="63"/>
        <end position="74"/>
    </location>
</feature>
<reference evidence="2" key="1">
    <citation type="submission" date="2021-01" db="EMBL/GenBank/DDBJ databases">
        <title>Adiantum capillus-veneris genome.</title>
        <authorList>
            <person name="Fang Y."/>
            <person name="Liao Q."/>
        </authorList>
    </citation>
    <scope>NUCLEOTIDE SEQUENCE</scope>
    <source>
        <strain evidence="2">H3</strain>
        <tissue evidence="2">Leaf</tissue>
    </source>
</reference>
<name>A0A9D4U9R1_ADICA</name>
<evidence type="ECO:0000313" key="2">
    <source>
        <dbReference type="EMBL" id="KAI5063780.1"/>
    </source>
</evidence>
<dbReference type="AlphaFoldDB" id="A0A9D4U9R1"/>
<evidence type="ECO:0000313" key="3">
    <source>
        <dbReference type="Proteomes" id="UP000886520"/>
    </source>
</evidence>
<accession>A0A9D4U9R1</accession>
<dbReference type="Proteomes" id="UP000886520">
    <property type="component" value="Chromosome 20"/>
</dbReference>
<feature type="region of interest" description="Disordered" evidence="1">
    <location>
        <begin position="42"/>
        <end position="74"/>
    </location>
</feature>
<proteinExistence type="predicted"/>
<organism evidence="2 3">
    <name type="scientific">Adiantum capillus-veneris</name>
    <name type="common">Maidenhair fern</name>
    <dbReference type="NCBI Taxonomy" id="13818"/>
    <lineage>
        <taxon>Eukaryota</taxon>
        <taxon>Viridiplantae</taxon>
        <taxon>Streptophyta</taxon>
        <taxon>Embryophyta</taxon>
        <taxon>Tracheophyta</taxon>
        <taxon>Polypodiopsida</taxon>
        <taxon>Polypodiidae</taxon>
        <taxon>Polypodiales</taxon>
        <taxon>Pteridineae</taxon>
        <taxon>Pteridaceae</taxon>
        <taxon>Vittarioideae</taxon>
        <taxon>Adiantum</taxon>
    </lineage>
</organism>
<keyword evidence="3" id="KW-1185">Reference proteome</keyword>
<sequence length="74" mass="8173">MGMKSMASAPRFFDASGEPQPPIGSEKVVEIVDLVDFEPDNVEVEEQASDTPFQITSMGEETRNEEEEDLPIQA</sequence>
<gene>
    <name evidence="2" type="ORF">GOP47_0020450</name>
</gene>
<protein>
    <submittedName>
        <fullName evidence="2">Uncharacterized protein</fullName>
    </submittedName>
</protein>